<organism evidence="17 18">
    <name type="scientific">Clostridium intestinale DSM 6191</name>
    <dbReference type="NCBI Taxonomy" id="1121320"/>
    <lineage>
        <taxon>Bacteria</taxon>
        <taxon>Bacillati</taxon>
        <taxon>Bacillota</taxon>
        <taxon>Clostridia</taxon>
        <taxon>Eubacteriales</taxon>
        <taxon>Clostridiaceae</taxon>
        <taxon>Clostridium</taxon>
    </lineage>
</organism>
<dbReference type="InterPro" id="IPR036890">
    <property type="entry name" value="HATPase_C_sf"/>
</dbReference>
<dbReference type="FunFam" id="3.30.565.10:FF:000037">
    <property type="entry name" value="Hybrid sensor histidine kinase/response regulator"/>
    <property type="match status" value="1"/>
</dbReference>
<keyword evidence="5" id="KW-0597">Phosphoprotein</keyword>
<evidence type="ECO:0000256" key="6">
    <source>
        <dbReference type="ARBA" id="ARBA00022679"/>
    </source>
</evidence>
<evidence type="ECO:0000256" key="5">
    <source>
        <dbReference type="ARBA" id="ARBA00022553"/>
    </source>
</evidence>
<dbReference type="SUPFAM" id="SSF47384">
    <property type="entry name" value="Homodimeric domain of signal transducing histidine kinase"/>
    <property type="match status" value="1"/>
</dbReference>
<dbReference type="GO" id="GO:0005886">
    <property type="term" value="C:plasma membrane"/>
    <property type="evidence" value="ECO:0007669"/>
    <property type="project" value="UniProtKB-SubCell"/>
</dbReference>
<dbReference type="CDD" id="cd16922">
    <property type="entry name" value="HATPase_EvgS-ArcB-TorS-like"/>
    <property type="match status" value="1"/>
</dbReference>
<keyword evidence="10" id="KW-0067">ATP-binding</keyword>
<keyword evidence="13 14" id="KW-0472">Membrane</keyword>
<feature type="domain" description="HAMP" evidence="16">
    <location>
        <begin position="302"/>
        <end position="354"/>
    </location>
</feature>
<evidence type="ECO:0000256" key="9">
    <source>
        <dbReference type="ARBA" id="ARBA00022777"/>
    </source>
</evidence>
<dbReference type="GO" id="GO:0005524">
    <property type="term" value="F:ATP binding"/>
    <property type="evidence" value="ECO:0007669"/>
    <property type="project" value="UniProtKB-KW"/>
</dbReference>
<dbReference type="GO" id="GO:0000155">
    <property type="term" value="F:phosphorelay sensor kinase activity"/>
    <property type="evidence" value="ECO:0007669"/>
    <property type="project" value="InterPro"/>
</dbReference>
<dbReference type="AlphaFoldDB" id="A0A1M5W0W1"/>
<dbReference type="InterPro" id="IPR004358">
    <property type="entry name" value="Sig_transdc_His_kin-like_C"/>
</dbReference>
<evidence type="ECO:0000256" key="1">
    <source>
        <dbReference type="ARBA" id="ARBA00000085"/>
    </source>
</evidence>
<evidence type="ECO:0000256" key="10">
    <source>
        <dbReference type="ARBA" id="ARBA00022840"/>
    </source>
</evidence>
<evidence type="ECO:0000256" key="7">
    <source>
        <dbReference type="ARBA" id="ARBA00022692"/>
    </source>
</evidence>
<evidence type="ECO:0000259" key="16">
    <source>
        <dbReference type="PROSITE" id="PS50885"/>
    </source>
</evidence>
<comment type="subcellular location">
    <subcellularLocation>
        <location evidence="2">Cell membrane</location>
        <topology evidence="2">Multi-pass membrane protein</topology>
    </subcellularLocation>
</comment>
<evidence type="ECO:0000256" key="12">
    <source>
        <dbReference type="ARBA" id="ARBA00023012"/>
    </source>
</evidence>
<dbReference type="Proteomes" id="UP000184241">
    <property type="component" value="Unassembled WGS sequence"/>
</dbReference>
<dbReference type="SMART" id="SM00304">
    <property type="entry name" value="HAMP"/>
    <property type="match status" value="1"/>
</dbReference>
<dbReference type="Pfam" id="PF02743">
    <property type="entry name" value="dCache_1"/>
    <property type="match status" value="1"/>
</dbReference>
<protein>
    <recommendedName>
        <fullName evidence="3">histidine kinase</fullName>
        <ecNumber evidence="3">2.7.13.3</ecNumber>
    </recommendedName>
</protein>
<feature type="domain" description="Histidine kinase" evidence="15">
    <location>
        <begin position="362"/>
        <end position="585"/>
    </location>
</feature>
<keyword evidence="8" id="KW-0547">Nucleotide-binding</keyword>
<accession>A0A1M5W0W1</accession>
<evidence type="ECO:0000259" key="15">
    <source>
        <dbReference type="PROSITE" id="PS50109"/>
    </source>
</evidence>
<dbReference type="SMART" id="SM00387">
    <property type="entry name" value="HATPase_c"/>
    <property type="match status" value="1"/>
</dbReference>
<keyword evidence="11 14" id="KW-1133">Transmembrane helix</keyword>
<comment type="catalytic activity">
    <reaction evidence="1">
        <text>ATP + protein L-histidine = ADP + protein N-phospho-L-histidine.</text>
        <dbReference type="EC" id="2.7.13.3"/>
    </reaction>
</comment>
<dbReference type="PANTHER" id="PTHR43547:SF2">
    <property type="entry name" value="HYBRID SIGNAL TRANSDUCTION HISTIDINE KINASE C"/>
    <property type="match status" value="1"/>
</dbReference>
<dbReference type="CDD" id="cd06225">
    <property type="entry name" value="HAMP"/>
    <property type="match status" value="1"/>
</dbReference>
<dbReference type="CDD" id="cd00082">
    <property type="entry name" value="HisKA"/>
    <property type="match status" value="1"/>
</dbReference>
<evidence type="ECO:0000313" key="17">
    <source>
        <dbReference type="EMBL" id="SHH80813.1"/>
    </source>
</evidence>
<dbReference type="SMART" id="SM00388">
    <property type="entry name" value="HisKA"/>
    <property type="match status" value="1"/>
</dbReference>
<dbReference type="InterPro" id="IPR036097">
    <property type="entry name" value="HisK_dim/P_sf"/>
</dbReference>
<dbReference type="SUPFAM" id="SSF103190">
    <property type="entry name" value="Sensory domain-like"/>
    <property type="match status" value="1"/>
</dbReference>
<evidence type="ECO:0000256" key="3">
    <source>
        <dbReference type="ARBA" id="ARBA00012438"/>
    </source>
</evidence>
<dbReference type="SUPFAM" id="SSF158472">
    <property type="entry name" value="HAMP domain-like"/>
    <property type="match status" value="1"/>
</dbReference>
<dbReference type="Gene3D" id="3.30.565.10">
    <property type="entry name" value="Histidine kinase-like ATPase, C-terminal domain"/>
    <property type="match status" value="1"/>
</dbReference>
<dbReference type="RefSeq" id="WP_073017082.1">
    <property type="nucleotide sequence ID" value="NZ_FQXU01000004.1"/>
</dbReference>
<sequence>MKKMSIRFKLMILTLIPLIPFTILQTIGIKNNFNRSIEQKFEESEELGRSIYKSFVNYIEELWFQELIISKHIVEYEDKIDDIQAYLDKVLDTDETTMERLSFINTNGVIVASTTKELVGKSVVNQDHYERIKAGEDKVLTNLVKEYNGGSVVFPVSRAVKKDGQLMGVIAGVIDVNKFVSKMPDFKKNEGDIFSLIDGNGYRVYYSANLNMSFEERLSPKDAPTWEALKGEEVRTYKRKSSFDGDYRMGIDYPIKEFGWDIMINSKRSVVLKDAYIQVIESIITLIIIIITALIASYIFGKKIVDPLMLLKRKTDELKNGDYSVRTNIKGEDEISSMAEAFDHMAQSIQEYDNMKGQFFANLSHELKTPINVIYSSTQLIDSIKNSKDLNKFKEKTIKYMIGIKQNSFRLMKLVDNMIDATRFENGYIKMSCRSTNIIGVIEDISLSVVRYAEQKGIKIIFDTDIEEKETFCDPYMIERIILNIISNALKFTDEGGYIYINVEDHENKIIVSIRDTGIGIPKDKLEVIFDRFRQVDTSLNRNHEGSGLGLSIVKSLVEAHGGNINVKSQLDVGTEFIIELPIVNAPKDYTKNKQEVLNSESNTIHKIEIEFSDIYSIQFDDFKDDN</sequence>
<dbReference type="Gene3D" id="6.10.340.10">
    <property type="match status" value="1"/>
</dbReference>
<dbReference type="Pfam" id="PF00672">
    <property type="entry name" value="HAMP"/>
    <property type="match status" value="1"/>
</dbReference>
<evidence type="ECO:0000256" key="11">
    <source>
        <dbReference type="ARBA" id="ARBA00022989"/>
    </source>
</evidence>
<dbReference type="PRINTS" id="PR00344">
    <property type="entry name" value="BCTRLSENSOR"/>
</dbReference>
<proteinExistence type="predicted"/>
<dbReference type="InterPro" id="IPR003660">
    <property type="entry name" value="HAMP_dom"/>
</dbReference>
<dbReference type="InterPro" id="IPR005467">
    <property type="entry name" value="His_kinase_dom"/>
</dbReference>
<name>A0A1M5W0W1_9CLOT</name>
<keyword evidence="9 17" id="KW-0418">Kinase</keyword>
<evidence type="ECO:0000256" key="2">
    <source>
        <dbReference type="ARBA" id="ARBA00004651"/>
    </source>
</evidence>
<feature type="transmembrane region" description="Helical" evidence="14">
    <location>
        <begin position="275"/>
        <end position="300"/>
    </location>
</feature>
<dbReference type="InterPro" id="IPR033479">
    <property type="entry name" value="dCache_1"/>
</dbReference>
<dbReference type="PROSITE" id="PS50885">
    <property type="entry name" value="HAMP"/>
    <property type="match status" value="1"/>
</dbReference>
<evidence type="ECO:0000256" key="14">
    <source>
        <dbReference type="SAM" id="Phobius"/>
    </source>
</evidence>
<evidence type="ECO:0000256" key="8">
    <source>
        <dbReference type="ARBA" id="ARBA00022741"/>
    </source>
</evidence>
<dbReference type="Gene3D" id="1.10.287.130">
    <property type="match status" value="1"/>
</dbReference>
<keyword evidence="6" id="KW-0808">Transferase</keyword>
<evidence type="ECO:0000256" key="13">
    <source>
        <dbReference type="ARBA" id="ARBA00023136"/>
    </source>
</evidence>
<dbReference type="EC" id="2.7.13.3" evidence="3"/>
<dbReference type="SUPFAM" id="SSF55874">
    <property type="entry name" value="ATPase domain of HSP90 chaperone/DNA topoisomerase II/histidine kinase"/>
    <property type="match status" value="1"/>
</dbReference>
<dbReference type="Pfam" id="PF02518">
    <property type="entry name" value="HATPase_c"/>
    <property type="match status" value="1"/>
</dbReference>
<dbReference type="PANTHER" id="PTHR43547">
    <property type="entry name" value="TWO-COMPONENT HISTIDINE KINASE"/>
    <property type="match status" value="1"/>
</dbReference>
<keyword evidence="4" id="KW-1003">Cell membrane</keyword>
<dbReference type="InterPro" id="IPR029151">
    <property type="entry name" value="Sensor-like_sf"/>
</dbReference>
<dbReference type="InterPro" id="IPR003661">
    <property type="entry name" value="HisK_dim/P_dom"/>
</dbReference>
<reference evidence="17 18" key="1">
    <citation type="submission" date="2016-11" db="EMBL/GenBank/DDBJ databases">
        <authorList>
            <person name="Jaros S."/>
            <person name="Januszkiewicz K."/>
            <person name="Wedrychowicz H."/>
        </authorList>
    </citation>
    <scope>NUCLEOTIDE SEQUENCE [LARGE SCALE GENOMIC DNA]</scope>
    <source>
        <strain evidence="17 18">DSM 6191</strain>
    </source>
</reference>
<dbReference type="InterPro" id="IPR003594">
    <property type="entry name" value="HATPase_dom"/>
</dbReference>
<dbReference type="Pfam" id="PF00512">
    <property type="entry name" value="HisKA"/>
    <property type="match status" value="1"/>
</dbReference>
<evidence type="ECO:0000313" key="18">
    <source>
        <dbReference type="Proteomes" id="UP000184241"/>
    </source>
</evidence>
<evidence type="ECO:0000256" key="4">
    <source>
        <dbReference type="ARBA" id="ARBA00022475"/>
    </source>
</evidence>
<keyword evidence="7 14" id="KW-0812">Transmembrane</keyword>
<gene>
    <name evidence="17" type="ORF">SAMN02745941_00865</name>
</gene>
<dbReference type="CDD" id="cd12914">
    <property type="entry name" value="PDC1_DGC_like"/>
    <property type="match status" value="1"/>
</dbReference>
<dbReference type="Gene3D" id="3.30.450.20">
    <property type="entry name" value="PAS domain"/>
    <property type="match status" value="1"/>
</dbReference>
<dbReference type="PROSITE" id="PS50109">
    <property type="entry name" value="HIS_KIN"/>
    <property type="match status" value="1"/>
</dbReference>
<keyword evidence="12" id="KW-0902">Two-component regulatory system</keyword>
<dbReference type="EMBL" id="FQXU01000004">
    <property type="protein sequence ID" value="SHH80813.1"/>
    <property type="molecule type" value="Genomic_DNA"/>
</dbReference>